<dbReference type="KEGG" id="acan:ACA1_368320"/>
<feature type="transmembrane region" description="Helical" evidence="5">
    <location>
        <begin position="6"/>
        <end position="26"/>
    </location>
</feature>
<comment type="subcellular location">
    <subcellularLocation>
        <location evidence="1">Membrane</location>
        <topology evidence="1">Multi-pass membrane protein</topology>
    </subcellularLocation>
</comment>
<dbReference type="GeneID" id="14918922"/>
<dbReference type="PANTHER" id="PTHR11040:SF140">
    <property type="entry name" value="ZRT (ZRT), IRT- (IRT-) LIKE PROTEIN TRANSPORTER"/>
    <property type="match status" value="1"/>
</dbReference>
<evidence type="ECO:0000256" key="3">
    <source>
        <dbReference type="ARBA" id="ARBA00022989"/>
    </source>
</evidence>
<gene>
    <name evidence="6" type="ORF">ACA1_368320</name>
</gene>
<organism evidence="6 7">
    <name type="scientific">Acanthamoeba castellanii (strain ATCC 30010 / Neff)</name>
    <dbReference type="NCBI Taxonomy" id="1257118"/>
    <lineage>
        <taxon>Eukaryota</taxon>
        <taxon>Amoebozoa</taxon>
        <taxon>Discosea</taxon>
        <taxon>Longamoebia</taxon>
        <taxon>Centramoebida</taxon>
        <taxon>Acanthamoebidae</taxon>
        <taxon>Acanthamoeba</taxon>
    </lineage>
</organism>
<dbReference type="RefSeq" id="XP_004340151.1">
    <property type="nucleotide sequence ID" value="XM_004340103.1"/>
</dbReference>
<dbReference type="InterPro" id="IPR003689">
    <property type="entry name" value="ZIP"/>
</dbReference>
<keyword evidence="3 5" id="KW-1133">Transmembrane helix</keyword>
<dbReference type="EMBL" id="KB007960">
    <property type="protein sequence ID" value="ELR18131.1"/>
    <property type="molecule type" value="Genomic_DNA"/>
</dbReference>
<keyword evidence="7" id="KW-1185">Reference proteome</keyword>
<dbReference type="Pfam" id="PF02535">
    <property type="entry name" value="Zip"/>
    <property type="match status" value="1"/>
</dbReference>
<sequence>MEILWWKVISIFVMMLLVWFGGFLPTQLHALAEDKRQFALGLGNAFSGGVFLCVGLVHLLPEAAEQIEHLNYKFNETMPIAYVIAMGGFLLIFWIEKILLSSSDPEEHRAIAAIQSKAAAKDMAVDVIVIPRQIIPHYHERKRARTLTLSGSSTSSVAESSSLLRSRPFEDEIDSKSRSQPIVTVRDMPFTVNEAAQFDKKTWKMMEKQFKKQEKVAHEHEHKKLVAETADGHHHHHINVSTSYPLVPYILALVLSVHSVIEGMALGIGTNAEQTVILIIALASHKWIEAFAFSTSFVKEGVPVRRWIGILLMYSLMTPLGITGGIFLSDYLSGDNAILAEAIMESLAAGSFLYVSLVDIICEEFNEPGPRRKRYPLFASMLLGIALIIGVLFWNEL</sequence>
<protein>
    <submittedName>
        <fullName evidence="6">Metal cation transporter, ZIP subfamily protein</fullName>
    </submittedName>
</protein>
<dbReference type="GO" id="GO:0016020">
    <property type="term" value="C:membrane"/>
    <property type="evidence" value="ECO:0007669"/>
    <property type="project" value="UniProtKB-SubCell"/>
</dbReference>
<dbReference type="PANTHER" id="PTHR11040">
    <property type="entry name" value="ZINC/IRON TRANSPORTER"/>
    <property type="match status" value="1"/>
</dbReference>
<feature type="transmembrane region" description="Helical" evidence="5">
    <location>
        <begin position="374"/>
        <end position="394"/>
    </location>
</feature>
<feature type="transmembrane region" description="Helical" evidence="5">
    <location>
        <begin position="38"/>
        <end position="60"/>
    </location>
</feature>
<evidence type="ECO:0000313" key="7">
    <source>
        <dbReference type="Proteomes" id="UP000011083"/>
    </source>
</evidence>
<dbReference type="AlphaFoldDB" id="L8H1A3"/>
<feature type="transmembrane region" description="Helical" evidence="5">
    <location>
        <begin position="80"/>
        <end position="100"/>
    </location>
</feature>
<dbReference type="OrthoDB" id="448280at2759"/>
<dbReference type="VEuPathDB" id="AmoebaDB:ACA1_368320"/>
<dbReference type="OMA" id="NECYNIF"/>
<evidence type="ECO:0000256" key="5">
    <source>
        <dbReference type="SAM" id="Phobius"/>
    </source>
</evidence>
<keyword evidence="4 5" id="KW-0472">Membrane</keyword>
<evidence type="ECO:0000256" key="4">
    <source>
        <dbReference type="ARBA" id="ARBA00023136"/>
    </source>
</evidence>
<dbReference type="GO" id="GO:0005385">
    <property type="term" value="F:zinc ion transmembrane transporter activity"/>
    <property type="evidence" value="ECO:0007669"/>
    <property type="project" value="TreeGrafter"/>
</dbReference>
<reference evidence="6 7" key="1">
    <citation type="journal article" date="2013" name="Genome Biol.">
        <title>Genome of Acanthamoeba castellanii highlights extensive lateral gene transfer and early evolution of tyrosine kinase signaling.</title>
        <authorList>
            <person name="Clarke M."/>
            <person name="Lohan A.J."/>
            <person name="Liu B."/>
            <person name="Lagkouvardos I."/>
            <person name="Roy S."/>
            <person name="Zafar N."/>
            <person name="Bertelli C."/>
            <person name="Schilde C."/>
            <person name="Kianianmomeni A."/>
            <person name="Burglin T.R."/>
            <person name="Frech C."/>
            <person name="Turcotte B."/>
            <person name="Kopec K.O."/>
            <person name="Synnott J.M."/>
            <person name="Choo C."/>
            <person name="Paponov I."/>
            <person name="Finkler A."/>
            <person name="Soon Heng Tan C."/>
            <person name="Hutchins A.P."/>
            <person name="Weinmeier T."/>
            <person name="Rattei T."/>
            <person name="Chu J.S."/>
            <person name="Gimenez G."/>
            <person name="Irimia M."/>
            <person name="Rigden D.J."/>
            <person name="Fitzpatrick D.A."/>
            <person name="Lorenzo-Morales J."/>
            <person name="Bateman A."/>
            <person name="Chiu C.H."/>
            <person name="Tang P."/>
            <person name="Hegemann P."/>
            <person name="Fromm H."/>
            <person name="Raoult D."/>
            <person name="Greub G."/>
            <person name="Miranda-Saavedra D."/>
            <person name="Chen N."/>
            <person name="Nash P."/>
            <person name="Ginger M.L."/>
            <person name="Horn M."/>
            <person name="Schaap P."/>
            <person name="Caler L."/>
            <person name="Loftus B."/>
        </authorList>
    </citation>
    <scope>NUCLEOTIDE SEQUENCE [LARGE SCALE GENOMIC DNA]</scope>
    <source>
        <strain evidence="6 7">Neff</strain>
    </source>
</reference>
<dbReference type="STRING" id="1257118.L8H1A3"/>
<keyword evidence="2 5" id="KW-0812">Transmembrane</keyword>
<name>L8H1A3_ACACF</name>
<accession>L8H1A3</accession>
<evidence type="ECO:0000256" key="1">
    <source>
        <dbReference type="ARBA" id="ARBA00004141"/>
    </source>
</evidence>
<evidence type="ECO:0000256" key="2">
    <source>
        <dbReference type="ARBA" id="ARBA00022692"/>
    </source>
</evidence>
<evidence type="ECO:0000313" key="6">
    <source>
        <dbReference type="EMBL" id="ELR18131.1"/>
    </source>
</evidence>
<feature type="transmembrane region" description="Helical" evidence="5">
    <location>
        <begin position="310"/>
        <end position="332"/>
    </location>
</feature>
<proteinExistence type="predicted"/>
<dbReference type="Proteomes" id="UP000011083">
    <property type="component" value="Unassembled WGS sequence"/>
</dbReference>